<organism evidence="2">
    <name type="scientific">Candidatus Methanophaga sp. ANME-1 ERB7</name>
    <dbReference type="NCBI Taxonomy" id="2759913"/>
    <lineage>
        <taxon>Archaea</taxon>
        <taxon>Methanobacteriati</taxon>
        <taxon>Methanobacteriota</taxon>
        <taxon>Stenosarchaea group</taxon>
        <taxon>Methanomicrobia</taxon>
        <taxon>Candidatus Methanophagales</taxon>
        <taxon>Candidatus Methanophagaceae</taxon>
        <taxon>Candidatus Methanophaga</taxon>
    </lineage>
</organism>
<dbReference type="PANTHER" id="PTHR46018">
    <property type="entry name" value="ZINC PHOSPHODIESTERASE ELAC PROTEIN 1"/>
    <property type="match status" value="1"/>
</dbReference>
<dbReference type="EMBL" id="MT631703">
    <property type="protein sequence ID" value="QNO57819.1"/>
    <property type="molecule type" value="Genomic_DNA"/>
</dbReference>
<dbReference type="SUPFAM" id="SSF56281">
    <property type="entry name" value="Metallo-hydrolase/oxidoreductase"/>
    <property type="match status" value="1"/>
</dbReference>
<dbReference type="InterPro" id="IPR036866">
    <property type="entry name" value="RibonucZ/Hydroxyglut_hydro"/>
</dbReference>
<dbReference type="GO" id="GO:0042781">
    <property type="term" value="F:3'-tRNA processing endoribonuclease activity"/>
    <property type="evidence" value="ECO:0007669"/>
    <property type="project" value="UniProtKB-EC"/>
</dbReference>
<sequence length="255" mass="28465">MELIILGSGTSVPHPERASPSIALFIDDQFLLIDIGPGTLRQLAIAGLQFEDIDYICISHFHPDHTADLIHFFFATRYPPILSKRKPFTIVAPKGFNQFLTLLKRPYGNWLDLPDGLMKIEELSTREKDKKEFDNFTILSAPVNHTPHSIGLRVEDNSGKVIVYSGDTGYCEEIVDLSSDADLLIIESSFPDGEGIKGHLTPSQAGDIATRSEAKRLLLTHFYPECLKVDIEAQCRKTYQGDLILATDFMSLSVK</sequence>
<proteinExistence type="predicted"/>
<accession>A0A7G9ZC35</accession>
<evidence type="ECO:0000259" key="1">
    <source>
        <dbReference type="SMART" id="SM00849"/>
    </source>
</evidence>
<name>A0A7G9ZC35_9EURY</name>
<dbReference type="Pfam" id="PF12706">
    <property type="entry name" value="Lactamase_B_2"/>
    <property type="match status" value="1"/>
</dbReference>
<dbReference type="InterPro" id="IPR001279">
    <property type="entry name" value="Metallo-B-lactamas"/>
</dbReference>
<gene>
    <name evidence="2" type="primary">rnz</name>
    <name evidence="2" type="ORF">BICGGCBA_00005</name>
</gene>
<keyword evidence="2" id="KW-0378">Hydrolase</keyword>
<dbReference type="PANTHER" id="PTHR46018:SF2">
    <property type="entry name" value="ZINC PHOSPHODIESTERASE ELAC PROTEIN 1"/>
    <property type="match status" value="1"/>
</dbReference>
<feature type="domain" description="Metallo-beta-lactamase" evidence="1">
    <location>
        <begin position="19"/>
        <end position="221"/>
    </location>
</feature>
<dbReference type="Gene3D" id="3.60.15.10">
    <property type="entry name" value="Ribonuclease Z/Hydroxyacylglutathione hydrolase-like"/>
    <property type="match status" value="1"/>
</dbReference>
<dbReference type="SMART" id="SM00849">
    <property type="entry name" value="Lactamase_B"/>
    <property type="match status" value="1"/>
</dbReference>
<protein>
    <submittedName>
        <fullName evidence="2">Ribonuclease Z</fullName>
        <ecNumber evidence="2">3.1.26.11</ecNumber>
    </submittedName>
</protein>
<reference evidence="2" key="1">
    <citation type="submission" date="2020-06" db="EMBL/GenBank/DDBJ databases">
        <title>Unique genomic features of the anaerobic methanotrophic archaea.</title>
        <authorList>
            <person name="Chadwick G.L."/>
            <person name="Skennerton C.T."/>
            <person name="Laso-Perez R."/>
            <person name="Leu A.O."/>
            <person name="Speth D.R."/>
            <person name="Yu H."/>
            <person name="Morgan-Lang C."/>
            <person name="Hatzenpichler R."/>
            <person name="Goudeau D."/>
            <person name="Malmstrom R."/>
            <person name="Brazelton W.J."/>
            <person name="Woyke T."/>
            <person name="Hallam S.J."/>
            <person name="Tyson G.W."/>
            <person name="Wegener G."/>
            <person name="Boetius A."/>
            <person name="Orphan V."/>
        </authorList>
    </citation>
    <scope>NUCLEOTIDE SEQUENCE</scope>
</reference>
<evidence type="ECO:0000313" key="2">
    <source>
        <dbReference type="EMBL" id="QNO57819.1"/>
    </source>
</evidence>
<dbReference type="EC" id="3.1.26.11" evidence="2"/>
<dbReference type="AlphaFoldDB" id="A0A7G9ZC35"/>